<dbReference type="GeneID" id="18919279"/>
<accession>K5VCS7</accession>
<dbReference type="AlphaFoldDB" id="K5VCS7"/>
<dbReference type="Proteomes" id="UP000008370">
    <property type="component" value="Unassembled WGS sequence"/>
</dbReference>
<dbReference type="InParanoid" id="K5VCS7"/>
<reference evidence="2" key="1">
    <citation type="journal article" date="2012" name="BMC Genomics">
        <title>Comparative genomics of the white-rot fungi, Phanerochaete carnosa and P. chrysosporium, to elucidate the genetic basis of the distinct wood types they colonize.</title>
        <authorList>
            <person name="Suzuki H."/>
            <person name="MacDonald J."/>
            <person name="Syed K."/>
            <person name="Salamov A."/>
            <person name="Hori C."/>
            <person name="Aerts A."/>
            <person name="Henrissat B."/>
            <person name="Wiebenga A."/>
            <person name="vanKuyk P.A."/>
            <person name="Barry K."/>
            <person name="Lindquist E."/>
            <person name="LaButti K."/>
            <person name="Lapidus A."/>
            <person name="Lucas S."/>
            <person name="Coutinho P."/>
            <person name="Gong Y."/>
            <person name="Samejima M."/>
            <person name="Mahadevan R."/>
            <person name="Abou-Zaid M."/>
            <person name="de Vries R.P."/>
            <person name="Igarashi K."/>
            <person name="Yadav J.S."/>
            <person name="Grigoriev I.V."/>
            <person name="Master E.R."/>
        </authorList>
    </citation>
    <scope>NUCLEOTIDE SEQUENCE [LARGE SCALE GENOMIC DNA]</scope>
    <source>
        <strain evidence="2">HHB-10118-sp</strain>
    </source>
</reference>
<sequence length="138" mass="16060">MFGEPPIGALILATQAVERAFLAWRTGVKVLPDRRNQAEWFSADNWADYEVFTDGDRAKKRKIPRSSIYVKTMQRLKPRDWLYIVNKSIRLREETNLQAKRKKTGRRAMANEDLISDDNSDADFEWVSESSDDERPVP</sequence>
<feature type="compositionally biased region" description="Acidic residues" evidence="1">
    <location>
        <begin position="114"/>
        <end position="132"/>
    </location>
</feature>
<organism evidence="2 3">
    <name type="scientific">Phanerochaete carnosa (strain HHB-10118-sp)</name>
    <name type="common">White-rot fungus</name>
    <name type="synonym">Peniophora carnosa</name>
    <dbReference type="NCBI Taxonomy" id="650164"/>
    <lineage>
        <taxon>Eukaryota</taxon>
        <taxon>Fungi</taxon>
        <taxon>Dikarya</taxon>
        <taxon>Basidiomycota</taxon>
        <taxon>Agaricomycotina</taxon>
        <taxon>Agaricomycetes</taxon>
        <taxon>Polyporales</taxon>
        <taxon>Phanerochaetaceae</taxon>
        <taxon>Phanerochaete</taxon>
    </lineage>
</organism>
<evidence type="ECO:0000313" key="2">
    <source>
        <dbReference type="EMBL" id="EKM48883.1"/>
    </source>
</evidence>
<name>K5VCS7_PHACS</name>
<dbReference type="OrthoDB" id="2804421at2759"/>
<evidence type="ECO:0000256" key="1">
    <source>
        <dbReference type="SAM" id="MobiDB-lite"/>
    </source>
</evidence>
<proteinExistence type="predicted"/>
<dbReference type="EMBL" id="JH930668">
    <property type="protein sequence ID" value="EKM48883.1"/>
    <property type="molecule type" value="Genomic_DNA"/>
</dbReference>
<keyword evidence="3" id="KW-1185">Reference proteome</keyword>
<dbReference type="HOGENOM" id="CLU_1855986_0_0_1"/>
<protein>
    <submittedName>
        <fullName evidence="2">Uncharacterized protein</fullName>
    </submittedName>
</protein>
<dbReference type="KEGG" id="pco:PHACADRAFT_266021"/>
<gene>
    <name evidence="2" type="ORF">PHACADRAFT_266021</name>
</gene>
<evidence type="ECO:0000313" key="3">
    <source>
        <dbReference type="Proteomes" id="UP000008370"/>
    </source>
</evidence>
<dbReference type="RefSeq" id="XP_007402566.1">
    <property type="nucleotide sequence ID" value="XM_007402504.1"/>
</dbReference>
<feature type="region of interest" description="Disordered" evidence="1">
    <location>
        <begin position="100"/>
        <end position="138"/>
    </location>
</feature>